<dbReference type="EMBL" id="WUBL01000029">
    <property type="protein sequence ID" value="KAF2969953.1"/>
    <property type="molecule type" value="Genomic_DNA"/>
</dbReference>
<comment type="caution">
    <text evidence="3">The sequence shown here is derived from an EMBL/GenBank/DDBJ whole genome shotgun (WGS) entry which is preliminary data.</text>
</comment>
<sequence>MRFTITAFLVGVAAAATGLNPSWSFASTTTIVDEDTHWYTVKVPFVTTVTTDVSGMTETITKTEVSISIGTNSPSTLLPDVPTNCLVAPCTDAVVSKPVHDSDGGEAPPVSESTQDLITYTHSHAQSSTIDDSDVLPTTASLSSSSSSTISFLTTEVPGTLTASSETNLTTLSSPFGYGGGDETLSTTSTGKVVTTTVTVTVGEVTSATITTSSKSPALSTLTFTITYGSPVESLTLTTIVGSSDTLAVTGTEASMTINVPSMTLLSSSTASSSITSTLVASSTTNVSTTSSTTNSYLLTASSPSGGYGDEGSSSTIPTLSTLTSENHTAPVTTQSPMTTDESTTFITVKVTTTYTETVSNSISPSPYGSSTADAVTGTLSSEITVLLPSSSPCDEEPQTTSFSHTYRPHPTVSPFYPSGNSTHTQSWSWGTHTHHFSLPTQGPSTLLKAKKDAKVTAVA</sequence>
<gene>
    <name evidence="3" type="ORF">GQX73_g3628</name>
</gene>
<keyword evidence="2" id="KW-0732">Signal</keyword>
<dbReference type="AlphaFoldDB" id="A0A7C8MW61"/>
<name>A0A7C8MW61_9PEZI</name>
<feature type="compositionally biased region" description="Polar residues" evidence="1">
    <location>
        <begin position="389"/>
        <end position="405"/>
    </location>
</feature>
<evidence type="ECO:0000256" key="2">
    <source>
        <dbReference type="SAM" id="SignalP"/>
    </source>
</evidence>
<reference evidence="3 4" key="1">
    <citation type="submission" date="2019-12" db="EMBL/GenBank/DDBJ databases">
        <title>Draft genome sequence of the ascomycete Xylaria multiplex DSM 110363.</title>
        <authorList>
            <person name="Buettner E."/>
            <person name="Kellner H."/>
        </authorList>
    </citation>
    <scope>NUCLEOTIDE SEQUENCE [LARGE SCALE GENOMIC DNA]</scope>
    <source>
        <strain evidence="3 4">DSM 110363</strain>
    </source>
</reference>
<accession>A0A7C8MW61</accession>
<organism evidence="3 4">
    <name type="scientific">Xylaria multiplex</name>
    <dbReference type="NCBI Taxonomy" id="323545"/>
    <lineage>
        <taxon>Eukaryota</taxon>
        <taxon>Fungi</taxon>
        <taxon>Dikarya</taxon>
        <taxon>Ascomycota</taxon>
        <taxon>Pezizomycotina</taxon>
        <taxon>Sordariomycetes</taxon>
        <taxon>Xylariomycetidae</taxon>
        <taxon>Xylariales</taxon>
        <taxon>Xylariaceae</taxon>
        <taxon>Xylaria</taxon>
    </lineage>
</organism>
<evidence type="ECO:0000313" key="3">
    <source>
        <dbReference type="EMBL" id="KAF2969953.1"/>
    </source>
</evidence>
<evidence type="ECO:0000256" key="1">
    <source>
        <dbReference type="SAM" id="MobiDB-lite"/>
    </source>
</evidence>
<dbReference type="Proteomes" id="UP000481858">
    <property type="component" value="Unassembled WGS sequence"/>
</dbReference>
<evidence type="ECO:0000313" key="4">
    <source>
        <dbReference type="Proteomes" id="UP000481858"/>
    </source>
</evidence>
<keyword evidence="4" id="KW-1185">Reference proteome</keyword>
<dbReference type="OrthoDB" id="4779219at2759"/>
<feature type="chain" id="PRO_5028954265" evidence="2">
    <location>
        <begin position="16"/>
        <end position="460"/>
    </location>
</feature>
<dbReference type="InParanoid" id="A0A7C8MW61"/>
<protein>
    <submittedName>
        <fullName evidence="3">Uncharacterized protein</fullName>
    </submittedName>
</protein>
<proteinExistence type="predicted"/>
<feature type="region of interest" description="Disordered" evidence="1">
    <location>
        <begin position="389"/>
        <end position="408"/>
    </location>
</feature>
<feature type="signal peptide" evidence="2">
    <location>
        <begin position="1"/>
        <end position="15"/>
    </location>
</feature>